<dbReference type="Proteomes" id="UP001433508">
    <property type="component" value="Unassembled WGS sequence"/>
</dbReference>
<proteinExistence type="predicted"/>
<evidence type="ECO:0000313" key="2">
    <source>
        <dbReference type="Proteomes" id="UP001433508"/>
    </source>
</evidence>
<keyword evidence="2" id="KW-1185">Reference proteome</keyword>
<protein>
    <submittedName>
        <fullName evidence="1">Uncharacterized protein</fullName>
    </submittedName>
</protein>
<reference evidence="2" key="1">
    <citation type="journal article" date="2024" name="Front. Bioeng. Biotechnol.">
        <title>Genome-scale model development and genomic sequencing of the oleaginous clade Lipomyces.</title>
        <authorList>
            <person name="Czajka J.J."/>
            <person name="Han Y."/>
            <person name="Kim J."/>
            <person name="Mondo S.J."/>
            <person name="Hofstad B.A."/>
            <person name="Robles A."/>
            <person name="Haridas S."/>
            <person name="Riley R."/>
            <person name="LaButti K."/>
            <person name="Pangilinan J."/>
            <person name="Andreopoulos W."/>
            <person name="Lipzen A."/>
            <person name="Yan J."/>
            <person name="Wang M."/>
            <person name="Ng V."/>
            <person name="Grigoriev I.V."/>
            <person name="Spatafora J.W."/>
            <person name="Magnuson J.K."/>
            <person name="Baker S.E."/>
            <person name="Pomraning K.R."/>
        </authorList>
    </citation>
    <scope>NUCLEOTIDE SEQUENCE [LARGE SCALE GENOMIC DNA]</scope>
    <source>
        <strain evidence="2">CBS 7786</strain>
    </source>
</reference>
<organism evidence="1 2">
    <name type="scientific">Lipomyces kononenkoae</name>
    <name type="common">Yeast</name>
    <dbReference type="NCBI Taxonomy" id="34357"/>
    <lineage>
        <taxon>Eukaryota</taxon>
        <taxon>Fungi</taxon>
        <taxon>Dikarya</taxon>
        <taxon>Ascomycota</taxon>
        <taxon>Saccharomycotina</taxon>
        <taxon>Lipomycetes</taxon>
        <taxon>Lipomycetales</taxon>
        <taxon>Lipomycetaceae</taxon>
        <taxon>Lipomyces</taxon>
    </lineage>
</organism>
<name>A0ACC3TBD0_LIPKO</name>
<comment type="caution">
    <text evidence="1">The sequence shown here is derived from an EMBL/GenBank/DDBJ whole genome shotgun (WGS) entry which is preliminary data.</text>
</comment>
<sequence length="169" mass="19353">MLQLLQMLFSHFLWKLEHSMLCFNLSPLFIPTVWVIGLLPHTFSVLLISYYGAPFTNVIPRSNFNDLDAKGVPKHIQRIAEKCQGAHRNGHECFPLFVGAVLTMNLSSLPYYKRNLYGLSYAILRILFNTLYITVSSERISLLRSLVWNIANILTFVMVIESVLASMPF</sequence>
<dbReference type="EMBL" id="MU971335">
    <property type="protein sequence ID" value="KAK9241249.1"/>
    <property type="molecule type" value="Genomic_DNA"/>
</dbReference>
<accession>A0ACC3TBD0</accession>
<gene>
    <name evidence="1" type="ORF">V1525DRAFT_392567</name>
</gene>
<evidence type="ECO:0000313" key="1">
    <source>
        <dbReference type="EMBL" id="KAK9241249.1"/>
    </source>
</evidence>